<keyword evidence="1" id="KW-0732">Signal</keyword>
<keyword evidence="3" id="KW-1185">Reference proteome</keyword>
<name>A0A2U3TH48_9NEIS</name>
<accession>A0A2U3TH48</accession>
<evidence type="ECO:0000313" key="2">
    <source>
        <dbReference type="EMBL" id="AVY92726.1"/>
    </source>
</evidence>
<dbReference type="Gene3D" id="3.40.50.1820">
    <property type="entry name" value="alpha/beta hydrolase"/>
    <property type="match status" value="2"/>
</dbReference>
<evidence type="ECO:0000313" key="3">
    <source>
        <dbReference type="Proteomes" id="UP000244173"/>
    </source>
</evidence>
<dbReference type="PANTHER" id="PTHR42972">
    <property type="entry name" value="TOL-PAL SYSTEM PROTEIN TOLB"/>
    <property type="match status" value="1"/>
</dbReference>
<reference evidence="2 3" key="1">
    <citation type="submission" date="2018-04" db="EMBL/GenBank/DDBJ databases">
        <title>Denitrifier Microvirgula.</title>
        <authorList>
            <person name="Anderson E."/>
            <person name="Jang J."/>
            <person name="Ishii S."/>
        </authorList>
    </citation>
    <scope>NUCLEOTIDE SEQUENCE [LARGE SCALE GENOMIC DNA]</scope>
    <source>
        <strain evidence="2 3">BE2.4</strain>
    </source>
</reference>
<dbReference type="SUPFAM" id="SSF53474">
    <property type="entry name" value="alpha/beta-Hydrolases"/>
    <property type="match status" value="1"/>
</dbReference>
<dbReference type="KEGG" id="maer:DAI18_00680"/>
<dbReference type="STRING" id="1122240.GCA_000620105_00767"/>
<feature type="chain" id="PRO_5015427030" evidence="1">
    <location>
        <begin position="23"/>
        <end position="354"/>
    </location>
</feature>
<gene>
    <name evidence="2" type="ORF">DAI18_00680</name>
</gene>
<dbReference type="PANTHER" id="PTHR42972:SF8">
    <property type="entry name" value="POLYHYDROXYBUTYRATE DEPOLYMERASE"/>
    <property type="match status" value="1"/>
</dbReference>
<dbReference type="RefSeq" id="WP_107888531.1">
    <property type="nucleotide sequence ID" value="NZ_CP028519.1"/>
</dbReference>
<sequence>MSRHRHLLLTTLLVTLTPAAFAAQPLPAFNGDAAQSSVSGLSSGAFMAFQYLVANSASVKGAGVVAGGPYYCAVGNLPTALSCMNGLTPAPAALLASAETFELMGQIDALSHLAKRRAYLFSGTSDSVVQPAAVEAGDAFLRLAGMPDAQRRYVGTLPAGHALITPAFGNACDANKTPYISHCAVDDNGYDQAGAILTQIDPELKPPSADIPAGRLVAFDQKPFTSWRARMASEGHVYVPRACERGEPCRVHIALHGCKQSSKTIGDLFYTRTGYNRWADSNNLLILYPQVDPTPMVNPSGCWDWWGYSGADYAWKGGAQITAIKAMADHLVSAPLPSPATDAAAIRQRGAGLP</sequence>
<feature type="signal peptide" evidence="1">
    <location>
        <begin position="1"/>
        <end position="22"/>
    </location>
</feature>
<evidence type="ECO:0000256" key="1">
    <source>
        <dbReference type="SAM" id="SignalP"/>
    </source>
</evidence>
<proteinExistence type="predicted"/>
<dbReference type="InterPro" id="IPR029058">
    <property type="entry name" value="AB_hydrolase_fold"/>
</dbReference>
<dbReference type="Proteomes" id="UP000244173">
    <property type="component" value="Chromosome"/>
</dbReference>
<organism evidence="2 3">
    <name type="scientific">Microvirgula aerodenitrificans</name>
    <dbReference type="NCBI Taxonomy" id="57480"/>
    <lineage>
        <taxon>Bacteria</taxon>
        <taxon>Pseudomonadati</taxon>
        <taxon>Pseudomonadota</taxon>
        <taxon>Betaproteobacteria</taxon>
        <taxon>Neisseriales</taxon>
        <taxon>Aquaspirillaceae</taxon>
        <taxon>Microvirgula</taxon>
    </lineage>
</organism>
<dbReference type="EMBL" id="CP028519">
    <property type="protein sequence ID" value="AVY92726.1"/>
    <property type="molecule type" value="Genomic_DNA"/>
</dbReference>
<dbReference type="OrthoDB" id="505233at2"/>
<protein>
    <submittedName>
        <fullName evidence="2">Depolymerase</fullName>
    </submittedName>
</protein>
<dbReference type="AlphaFoldDB" id="A0A2U3TH48"/>